<dbReference type="SMART" id="SM00298">
    <property type="entry name" value="CHROMO"/>
    <property type="match status" value="1"/>
</dbReference>
<dbReference type="InterPro" id="IPR026541">
    <property type="entry name" value="MRG_dom"/>
</dbReference>
<dbReference type="AlphaFoldDB" id="A0A9Q5I466"/>
<keyword evidence="11" id="KW-1185">Reference proteome</keyword>
<dbReference type="SUPFAM" id="SSF54160">
    <property type="entry name" value="Chromo domain-like"/>
    <property type="match status" value="1"/>
</dbReference>
<feature type="compositionally biased region" description="Basic and acidic residues" evidence="8">
    <location>
        <begin position="112"/>
        <end position="133"/>
    </location>
</feature>
<comment type="similarity">
    <text evidence="2">Belongs to the MRG family.</text>
</comment>
<evidence type="ECO:0000313" key="10">
    <source>
        <dbReference type="EMBL" id="OCB91375.1"/>
    </source>
</evidence>
<dbReference type="InterPro" id="IPR016197">
    <property type="entry name" value="Chromo-like_dom_sf"/>
</dbReference>
<dbReference type="GO" id="GO:0006338">
    <property type="term" value="P:chromatin remodeling"/>
    <property type="evidence" value="ECO:0007669"/>
    <property type="project" value="UniProtKB-ARBA"/>
</dbReference>
<accession>A0A9Q5I466</accession>
<dbReference type="Proteomes" id="UP000757232">
    <property type="component" value="Unassembled WGS sequence"/>
</dbReference>
<dbReference type="GO" id="GO:0006355">
    <property type="term" value="P:regulation of DNA-templated transcription"/>
    <property type="evidence" value="ECO:0007669"/>
    <property type="project" value="InterPro"/>
</dbReference>
<dbReference type="PROSITE" id="PS51640">
    <property type="entry name" value="MRG"/>
    <property type="match status" value="1"/>
</dbReference>
<protein>
    <recommendedName>
        <fullName evidence="3">Chromatin modification-related protein EAF3</fullName>
    </recommendedName>
</protein>
<evidence type="ECO:0000259" key="9">
    <source>
        <dbReference type="SMART" id="SM00298"/>
    </source>
</evidence>
<dbReference type="InterPro" id="IPR000953">
    <property type="entry name" value="Chromo/chromo_shadow_dom"/>
</dbReference>
<sequence length="326" mass="37478">MPTTEFAVNERVLCYHGPLIYEAKVLKVENYSESASPSGRIGPHFFVHYKGWKQTWDEWVPQSRLLKYNETNLLVQKKLIADNEKLTGSSSTAKTQKASATAVSGRISTAGGRKEGARGTKRGREEDDGSRKPDMRLVIPDILKVQLVDDWENITKNSQLVDDWENITKNSQLVSLPRTPNVDQLLQEFQSWALSQKEQLPRAPSLLPSITAGLRLYFDRALGSRLLYRFERPQYLNQRHKYVTGSHVMVGSQKEMSEIYGAEHLLRMISILPAMVASSKMDPDSVNILTDYVHWLLKYMVQERDRIFLKEYEQSSAQYQNYIFRS</sequence>
<keyword evidence="6" id="KW-0804">Transcription</keyword>
<dbReference type="Pfam" id="PF22732">
    <property type="entry name" value="MSL3_chromo-like"/>
    <property type="match status" value="1"/>
</dbReference>
<evidence type="ECO:0000256" key="2">
    <source>
        <dbReference type="ARBA" id="ARBA00009093"/>
    </source>
</evidence>
<feature type="domain" description="Chromo" evidence="9">
    <location>
        <begin position="20"/>
        <end position="81"/>
    </location>
</feature>
<dbReference type="GO" id="GO:0032221">
    <property type="term" value="C:Rpd3S complex"/>
    <property type="evidence" value="ECO:0007669"/>
    <property type="project" value="TreeGrafter"/>
</dbReference>
<dbReference type="OrthoDB" id="124855at2759"/>
<dbReference type="CDD" id="cd18983">
    <property type="entry name" value="CBD_MSL3_like"/>
    <property type="match status" value="1"/>
</dbReference>
<dbReference type="EMBL" id="LNZH02000091">
    <property type="protein sequence ID" value="OCB91375.1"/>
    <property type="molecule type" value="Genomic_DNA"/>
</dbReference>
<evidence type="ECO:0000313" key="11">
    <source>
        <dbReference type="Proteomes" id="UP000757232"/>
    </source>
</evidence>
<dbReference type="InterPro" id="IPR053820">
    <property type="entry name" value="MSL3_chromo-like"/>
</dbReference>
<gene>
    <name evidence="10" type="ORF">A7U60_g1379</name>
</gene>
<dbReference type="PANTHER" id="PTHR10880:SF15">
    <property type="entry name" value="MSL COMPLEX SUBUNIT 3"/>
    <property type="match status" value="1"/>
</dbReference>
<dbReference type="Gene3D" id="1.10.274.30">
    <property type="entry name" value="MRG domain"/>
    <property type="match status" value="1"/>
</dbReference>
<feature type="region of interest" description="Disordered" evidence="8">
    <location>
        <begin position="86"/>
        <end position="133"/>
    </location>
</feature>
<reference evidence="10" key="1">
    <citation type="submission" date="2016-06" db="EMBL/GenBank/DDBJ databases">
        <title>Draft Genome sequence of the fungus Inonotus baumii.</title>
        <authorList>
            <person name="Zhu H."/>
            <person name="Lin W."/>
        </authorList>
    </citation>
    <scope>NUCLEOTIDE SEQUENCE</scope>
    <source>
        <strain evidence="10">821</strain>
    </source>
</reference>
<dbReference type="Pfam" id="PF05712">
    <property type="entry name" value="MRG"/>
    <property type="match status" value="1"/>
</dbReference>
<evidence type="ECO:0000256" key="6">
    <source>
        <dbReference type="ARBA" id="ARBA00023163"/>
    </source>
</evidence>
<evidence type="ECO:0000256" key="3">
    <source>
        <dbReference type="ARBA" id="ARBA00018505"/>
    </source>
</evidence>
<evidence type="ECO:0000256" key="1">
    <source>
        <dbReference type="ARBA" id="ARBA00004123"/>
    </source>
</evidence>
<evidence type="ECO:0000256" key="7">
    <source>
        <dbReference type="ARBA" id="ARBA00023242"/>
    </source>
</evidence>
<dbReference type="InterPro" id="IPR038217">
    <property type="entry name" value="MRG_C_sf"/>
</dbReference>
<evidence type="ECO:0000256" key="5">
    <source>
        <dbReference type="ARBA" id="ARBA00023015"/>
    </source>
</evidence>
<comment type="subcellular location">
    <subcellularLocation>
        <location evidence="1">Nucleus</location>
    </subcellularLocation>
</comment>
<dbReference type="GO" id="GO:0035267">
    <property type="term" value="C:NuA4 histone acetyltransferase complex"/>
    <property type="evidence" value="ECO:0007669"/>
    <property type="project" value="TreeGrafter"/>
</dbReference>
<name>A0A9Q5I466_SANBA</name>
<keyword evidence="5" id="KW-0805">Transcription regulation</keyword>
<dbReference type="PIRSF" id="PIRSF038133">
    <property type="entry name" value="HAT_Nua4_EAF3/MRG15"/>
    <property type="match status" value="1"/>
</dbReference>
<dbReference type="InterPro" id="IPR008676">
    <property type="entry name" value="MRG"/>
</dbReference>
<keyword evidence="7" id="KW-0539">Nucleus</keyword>
<dbReference type="Gene3D" id="2.30.30.140">
    <property type="match status" value="1"/>
</dbReference>
<feature type="compositionally biased region" description="Low complexity" evidence="8">
    <location>
        <begin position="87"/>
        <end position="102"/>
    </location>
</feature>
<proteinExistence type="inferred from homology"/>
<evidence type="ECO:0000256" key="4">
    <source>
        <dbReference type="ARBA" id="ARBA00022853"/>
    </source>
</evidence>
<organism evidence="10 11">
    <name type="scientific">Sanghuangporus baumii</name>
    <name type="common">Phellinus baumii</name>
    <dbReference type="NCBI Taxonomy" id="108892"/>
    <lineage>
        <taxon>Eukaryota</taxon>
        <taxon>Fungi</taxon>
        <taxon>Dikarya</taxon>
        <taxon>Basidiomycota</taxon>
        <taxon>Agaricomycotina</taxon>
        <taxon>Agaricomycetes</taxon>
        <taxon>Hymenochaetales</taxon>
        <taxon>Hymenochaetaceae</taxon>
        <taxon>Sanghuangporus</taxon>
    </lineage>
</organism>
<evidence type="ECO:0000256" key="8">
    <source>
        <dbReference type="SAM" id="MobiDB-lite"/>
    </source>
</evidence>
<comment type="caution">
    <text evidence="10">The sequence shown here is derived from an EMBL/GenBank/DDBJ whole genome shotgun (WGS) entry which is preliminary data.</text>
</comment>
<dbReference type="PANTHER" id="PTHR10880">
    <property type="entry name" value="MORTALITY FACTOR 4-LIKE PROTEIN"/>
    <property type="match status" value="1"/>
</dbReference>
<keyword evidence="4" id="KW-0156">Chromatin regulator</keyword>